<dbReference type="InterPro" id="IPR050059">
    <property type="entry name" value="ATP_synthase_B_chain"/>
</dbReference>
<evidence type="ECO:0000256" key="8">
    <source>
        <dbReference type="ARBA" id="ARBA00023136"/>
    </source>
</evidence>
<comment type="similarity">
    <text evidence="1 13 14">Belongs to the ATPase B chain family.</text>
</comment>
<comment type="caution">
    <text evidence="16">The sequence shown here is derived from an EMBL/GenBank/DDBJ whole genome shotgun (WGS) entry which is preliminary data.</text>
</comment>
<protein>
    <recommendedName>
        <fullName evidence="13">ATP synthase subunit b</fullName>
    </recommendedName>
    <alternativeName>
        <fullName evidence="13">ATP synthase F(0) sector subunit b</fullName>
    </alternativeName>
    <alternativeName>
        <fullName evidence="13">ATPase subunit I</fullName>
    </alternativeName>
    <alternativeName>
        <fullName evidence="13">F-type ATPase subunit b</fullName>
        <shortName evidence="13">F-ATPase subunit b</shortName>
    </alternativeName>
</protein>
<evidence type="ECO:0000256" key="13">
    <source>
        <dbReference type="HAMAP-Rule" id="MF_01398"/>
    </source>
</evidence>
<feature type="transmembrane region" description="Helical" evidence="13">
    <location>
        <begin position="12"/>
        <end position="32"/>
    </location>
</feature>
<evidence type="ECO:0000256" key="14">
    <source>
        <dbReference type="RuleBase" id="RU003848"/>
    </source>
</evidence>
<evidence type="ECO:0000256" key="5">
    <source>
        <dbReference type="ARBA" id="ARBA00022781"/>
    </source>
</evidence>
<dbReference type="HAMAP" id="MF_01398">
    <property type="entry name" value="ATP_synth_b_bprime"/>
    <property type="match status" value="1"/>
</dbReference>
<sequence length="162" mass="16969">MPQFDPAIFSPLLVWLVVTFVALYVLMSKFALPKVATIIDQRSERIEGNLAKAEQLKSDAAAVLAAYEKAIADAKAQAQAELAKAAAEIAAETARREADFAKRLGEQTRAAEGRIKSAQADAMAQVRAIASDLAAGIATKLTGASVDQASAGAAVEAAIKER</sequence>
<organism evidence="16 17">
    <name type="scientific">Dongia rigui</name>
    <dbReference type="NCBI Taxonomy" id="940149"/>
    <lineage>
        <taxon>Bacteria</taxon>
        <taxon>Pseudomonadati</taxon>
        <taxon>Pseudomonadota</taxon>
        <taxon>Alphaproteobacteria</taxon>
        <taxon>Rhodospirillales</taxon>
        <taxon>Dongiaceae</taxon>
        <taxon>Dongia</taxon>
    </lineage>
</organism>
<keyword evidence="15" id="KW-0175">Coiled coil</keyword>
<reference evidence="16 17" key="1">
    <citation type="journal article" date="2013" name="Antonie Van Leeuwenhoek">
        <title>Dongia rigui sp. nov., isolated from freshwater of a large wetland in Korea.</title>
        <authorList>
            <person name="Baik K.S."/>
            <person name="Hwang Y.M."/>
            <person name="Choi J.S."/>
            <person name="Kwon J."/>
            <person name="Seong C.N."/>
        </authorList>
    </citation>
    <scope>NUCLEOTIDE SEQUENCE [LARGE SCALE GENOMIC DNA]</scope>
    <source>
        <strain evidence="16 17">04SU4-P</strain>
    </source>
</reference>
<keyword evidence="7 13" id="KW-0406">Ion transport</keyword>
<accession>A0ABU5DWG7</accession>
<keyword evidence="9 13" id="KW-0066">ATP synthesis</keyword>
<name>A0ABU5DWG7_9PROT</name>
<evidence type="ECO:0000256" key="9">
    <source>
        <dbReference type="ARBA" id="ARBA00023310"/>
    </source>
</evidence>
<comment type="subunit">
    <text evidence="13">F-type ATPases have 2 components, F(1) - the catalytic core - and F(0) - the membrane proton channel. F(1) has five subunits: alpha(3), beta(3), gamma(1), delta(1), epsilon(1). F(0) has three main subunits: a(1), b(2) and c(10-14). The alpha and beta chains form an alternating ring which encloses part of the gamma chain. F(1) is attached to F(0) by a central stalk formed by the gamma and epsilon chains, while a peripheral stalk is formed by the delta and b chains.</text>
</comment>
<evidence type="ECO:0000256" key="10">
    <source>
        <dbReference type="ARBA" id="ARBA00025198"/>
    </source>
</evidence>
<keyword evidence="3 13" id="KW-0138">CF(0)</keyword>
<dbReference type="CDD" id="cd06503">
    <property type="entry name" value="ATP-synt_Fo_b"/>
    <property type="match status" value="1"/>
</dbReference>
<evidence type="ECO:0000256" key="1">
    <source>
        <dbReference type="ARBA" id="ARBA00005513"/>
    </source>
</evidence>
<proteinExistence type="inferred from homology"/>
<gene>
    <name evidence="13" type="primary">atpF</name>
    <name evidence="16" type="ORF">SMD31_05320</name>
</gene>
<keyword evidence="17" id="KW-1185">Reference proteome</keyword>
<evidence type="ECO:0000256" key="12">
    <source>
        <dbReference type="ARBA" id="ARBA00037847"/>
    </source>
</evidence>
<evidence type="ECO:0000256" key="6">
    <source>
        <dbReference type="ARBA" id="ARBA00022989"/>
    </source>
</evidence>
<dbReference type="PANTHER" id="PTHR33445">
    <property type="entry name" value="ATP SYNTHASE SUBUNIT B', CHLOROPLASTIC"/>
    <property type="match status" value="1"/>
</dbReference>
<dbReference type="RefSeq" id="WP_320499758.1">
    <property type="nucleotide sequence ID" value="NZ_JAXCLX010000001.1"/>
</dbReference>
<evidence type="ECO:0000313" key="17">
    <source>
        <dbReference type="Proteomes" id="UP001271769"/>
    </source>
</evidence>
<evidence type="ECO:0000256" key="2">
    <source>
        <dbReference type="ARBA" id="ARBA00022448"/>
    </source>
</evidence>
<evidence type="ECO:0000256" key="11">
    <source>
        <dbReference type="ARBA" id="ARBA00025614"/>
    </source>
</evidence>
<comment type="function">
    <text evidence="11">Component of the F(0) channel, it forms part of the peripheral stalk, linking F(1) to F(0). The b'-subunit is a diverged and duplicated form of b found in plants and photosynthetic bacteria.</text>
</comment>
<dbReference type="PANTHER" id="PTHR33445:SF1">
    <property type="entry name" value="ATP SYNTHASE SUBUNIT B"/>
    <property type="match status" value="1"/>
</dbReference>
<evidence type="ECO:0000256" key="3">
    <source>
        <dbReference type="ARBA" id="ARBA00022547"/>
    </source>
</evidence>
<dbReference type="Proteomes" id="UP001271769">
    <property type="component" value="Unassembled WGS sequence"/>
</dbReference>
<keyword evidence="8 13" id="KW-0472">Membrane</keyword>
<keyword evidence="6 13" id="KW-1133">Transmembrane helix</keyword>
<dbReference type="EMBL" id="JAXCLX010000001">
    <property type="protein sequence ID" value="MDY0871327.1"/>
    <property type="molecule type" value="Genomic_DNA"/>
</dbReference>
<evidence type="ECO:0000256" key="4">
    <source>
        <dbReference type="ARBA" id="ARBA00022692"/>
    </source>
</evidence>
<keyword evidence="2 13" id="KW-0813">Transport</keyword>
<comment type="subcellular location">
    <subcellularLocation>
        <location evidence="13">Cell membrane</location>
        <topology evidence="13">Single-pass membrane protein</topology>
    </subcellularLocation>
    <subcellularLocation>
        <location evidence="12">Endomembrane system</location>
        <topology evidence="12">Single-pass membrane protein</topology>
    </subcellularLocation>
</comment>
<evidence type="ECO:0000256" key="15">
    <source>
        <dbReference type="SAM" id="Coils"/>
    </source>
</evidence>
<dbReference type="Pfam" id="PF00430">
    <property type="entry name" value="ATP-synt_B"/>
    <property type="match status" value="1"/>
</dbReference>
<comment type="function">
    <text evidence="10 13">F(1)F(0) ATP synthase produces ATP from ADP in the presence of a proton or sodium gradient. F-type ATPases consist of two structural domains, F(1) containing the extramembraneous catalytic core and F(0) containing the membrane proton channel, linked together by a central stalk and a peripheral stalk. During catalysis, ATP synthesis in the catalytic domain of F(1) is coupled via a rotary mechanism of the central stalk subunits to proton translocation.</text>
</comment>
<keyword evidence="5 13" id="KW-0375">Hydrogen ion transport</keyword>
<feature type="coiled-coil region" evidence="15">
    <location>
        <begin position="50"/>
        <end position="104"/>
    </location>
</feature>
<dbReference type="InterPro" id="IPR002146">
    <property type="entry name" value="ATP_synth_b/b'su_bac/chlpt"/>
</dbReference>
<evidence type="ECO:0000313" key="16">
    <source>
        <dbReference type="EMBL" id="MDY0871327.1"/>
    </source>
</evidence>
<keyword evidence="4 13" id="KW-0812">Transmembrane</keyword>
<evidence type="ECO:0000256" key="7">
    <source>
        <dbReference type="ARBA" id="ARBA00023065"/>
    </source>
</evidence>
<keyword evidence="13" id="KW-1003">Cell membrane</keyword>